<organism evidence="2 3">
    <name type="scientific">Sphingorhabdus lutea</name>
    <dbReference type="NCBI Taxonomy" id="1913578"/>
    <lineage>
        <taxon>Bacteria</taxon>
        <taxon>Pseudomonadati</taxon>
        <taxon>Pseudomonadota</taxon>
        <taxon>Alphaproteobacteria</taxon>
        <taxon>Sphingomonadales</taxon>
        <taxon>Sphingomonadaceae</taxon>
        <taxon>Sphingorhabdus</taxon>
    </lineage>
</organism>
<dbReference type="RefSeq" id="WP_072558604.1">
    <property type="nucleotide sequence ID" value="NZ_CP018154.1"/>
</dbReference>
<keyword evidence="3" id="KW-1185">Reference proteome</keyword>
<protein>
    <recommendedName>
        <fullName evidence="1">Gamma-glutamylcyclotransferase AIG2-like domain-containing protein</fullName>
    </recommendedName>
</protein>
<evidence type="ECO:0000259" key="1">
    <source>
        <dbReference type="Pfam" id="PF06094"/>
    </source>
</evidence>
<dbReference type="KEGG" id="sphl:LPB140_02950"/>
<dbReference type="STRING" id="1913578.LPB140_02950"/>
<name>A0A1L3J9Y9_9SPHN</name>
<accession>A0A1L3J9Y9</accession>
<dbReference type="Proteomes" id="UP000242561">
    <property type="component" value="Chromosome"/>
</dbReference>
<dbReference type="OrthoDB" id="9798388at2"/>
<evidence type="ECO:0000313" key="2">
    <source>
        <dbReference type="EMBL" id="APG61956.1"/>
    </source>
</evidence>
<gene>
    <name evidence="2" type="ORF">LPB140_02950</name>
</gene>
<reference evidence="2 3" key="1">
    <citation type="submission" date="2016-11" db="EMBL/GenBank/DDBJ databases">
        <title>Sphingorhabdus sp. LPB0140, isolated from marine environment.</title>
        <authorList>
            <person name="Kim E."/>
            <person name="Yi H."/>
        </authorList>
    </citation>
    <scope>NUCLEOTIDE SEQUENCE [LARGE SCALE GENOMIC DNA]</scope>
    <source>
        <strain evidence="2 3">LPB0140</strain>
    </source>
</reference>
<proteinExistence type="predicted"/>
<dbReference type="CDD" id="cd06661">
    <property type="entry name" value="GGCT_like"/>
    <property type="match status" value="1"/>
</dbReference>
<dbReference type="InterPro" id="IPR009288">
    <property type="entry name" value="AIG2-like_dom"/>
</dbReference>
<dbReference type="Gene3D" id="3.10.490.10">
    <property type="entry name" value="Gamma-glutamyl cyclotransferase-like"/>
    <property type="match status" value="1"/>
</dbReference>
<sequence length="130" mass="14483">MNDKPTEALFSYGTLQQDNVQMAQFGRLLSGQKDVLTGYKLGEVKITDPDVVAKSGLDVHHILYASSASCDRVEGTLFWISEEELKSADEYEVDDYIRRRVTLTSGQQAWVYIGVYTGVNIGADAPQMEQ</sequence>
<feature type="domain" description="Gamma-glutamylcyclotransferase AIG2-like" evidence="1">
    <location>
        <begin position="9"/>
        <end position="113"/>
    </location>
</feature>
<evidence type="ECO:0000313" key="3">
    <source>
        <dbReference type="Proteomes" id="UP000242561"/>
    </source>
</evidence>
<dbReference type="InterPro" id="IPR036568">
    <property type="entry name" value="GGCT-like_sf"/>
</dbReference>
<dbReference type="SUPFAM" id="SSF110857">
    <property type="entry name" value="Gamma-glutamyl cyclotransferase-like"/>
    <property type="match status" value="1"/>
</dbReference>
<dbReference type="Pfam" id="PF06094">
    <property type="entry name" value="GGACT"/>
    <property type="match status" value="1"/>
</dbReference>
<dbReference type="AlphaFoldDB" id="A0A1L3J9Y9"/>
<dbReference type="InterPro" id="IPR013024">
    <property type="entry name" value="GGCT-like"/>
</dbReference>
<dbReference type="EMBL" id="CP018154">
    <property type="protein sequence ID" value="APG61956.1"/>
    <property type="molecule type" value="Genomic_DNA"/>
</dbReference>